<keyword evidence="3" id="KW-0255">Endonuclease</keyword>
<dbReference type="AlphaFoldDB" id="A0AAV3ZQG7"/>
<evidence type="ECO:0000256" key="1">
    <source>
        <dbReference type="SAM" id="MobiDB-lite"/>
    </source>
</evidence>
<evidence type="ECO:0000259" key="2">
    <source>
        <dbReference type="Pfam" id="PF00078"/>
    </source>
</evidence>
<dbReference type="InterPro" id="IPR000477">
    <property type="entry name" value="RT_dom"/>
</dbReference>
<keyword evidence="3" id="KW-0540">Nuclease</keyword>
<evidence type="ECO:0000313" key="4">
    <source>
        <dbReference type="Proteomes" id="UP000735302"/>
    </source>
</evidence>
<accession>A0AAV3ZQG7</accession>
<feature type="domain" description="Reverse transcriptase" evidence="2">
    <location>
        <begin position="266"/>
        <end position="357"/>
    </location>
</feature>
<keyword evidence="4" id="KW-1185">Reference proteome</keyword>
<dbReference type="Pfam" id="PF00078">
    <property type="entry name" value="RVT_1"/>
    <property type="match status" value="1"/>
</dbReference>
<comment type="caution">
    <text evidence="3">The sequence shown here is derived from an EMBL/GenBank/DDBJ whole genome shotgun (WGS) entry which is preliminary data.</text>
</comment>
<reference evidence="3 4" key="1">
    <citation type="journal article" date="2021" name="Elife">
        <title>Chloroplast acquisition without the gene transfer in kleptoplastic sea slugs, Plakobranchus ocellatus.</title>
        <authorList>
            <person name="Maeda T."/>
            <person name="Takahashi S."/>
            <person name="Yoshida T."/>
            <person name="Shimamura S."/>
            <person name="Takaki Y."/>
            <person name="Nagai Y."/>
            <person name="Toyoda A."/>
            <person name="Suzuki Y."/>
            <person name="Arimoto A."/>
            <person name="Ishii H."/>
            <person name="Satoh N."/>
            <person name="Nishiyama T."/>
            <person name="Hasebe M."/>
            <person name="Maruyama T."/>
            <person name="Minagawa J."/>
            <person name="Obokata J."/>
            <person name="Shigenobu S."/>
        </authorList>
    </citation>
    <scope>NUCLEOTIDE SEQUENCE [LARGE SCALE GENOMIC DNA]</scope>
</reference>
<evidence type="ECO:0000313" key="3">
    <source>
        <dbReference type="EMBL" id="GFN97082.1"/>
    </source>
</evidence>
<keyword evidence="3" id="KW-0378">Hydrolase</keyword>
<dbReference type="GO" id="GO:0004519">
    <property type="term" value="F:endonuclease activity"/>
    <property type="evidence" value="ECO:0007669"/>
    <property type="project" value="UniProtKB-KW"/>
</dbReference>
<protein>
    <submittedName>
        <fullName evidence="3">Endonuclease-reverse transcriptase</fullName>
    </submittedName>
</protein>
<sequence length="362" mass="41388">MIKRRFQSSENIAQTRSFPGAGVCSDHELVIMTFALRLKKNKKRGNIRIKFDIDKLKDPNILTTFQANIGGRFAPLLVLDNDQDLTPNDLVETFNETLSKEASKLLGKPRVKKKKWMADEIPALCDKRRSLKKRNKDPEGGTKQARATTIESKEGKCLTEKKEILERWTEYCSELYTHVATKKDPNVLNMPPSSNNARHSILRAELIEAVSSLKPGKSTGIDNITRELVQAGGDATIDMLLLICNKILQTVVWQKPWTQSLVITLPKKGNLKLFQNYRTISLISHPSKVMLQVILNRLKHEAEKIIVEEQAGFRPGRSTIEQMCNVRILMEKYLQHQQELHHVFIDFKKAFDRVYMRSSGQP</sequence>
<proteinExistence type="predicted"/>
<dbReference type="PANTHER" id="PTHR19446">
    <property type="entry name" value="REVERSE TRANSCRIPTASES"/>
    <property type="match status" value="1"/>
</dbReference>
<name>A0AAV3ZQG7_9GAST</name>
<feature type="region of interest" description="Disordered" evidence="1">
    <location>
        <begin position="129"/>
        <end position="148"/>
    </location>
</feature>
<dbReference type="CDD" id="cd01650">
    <property type="entry name" value="RT_nLTR_like"/>
    <property type="match status" value="1"/>
</dbReference>
<dbReference type="Proteomes" id="UP000735302">
    <property type="component" value="Unassembled WGS sequence"/>
</dbReference>
<gene>
    <name evidence="3" type="ORF">PoB_002358800</name>
</gene>
<organism evidence="3 4">
    <name type="scientific">Plakobranchus ocellatus</name>
    <dbReference type="NCBI Taxonomy" id="259542"/>
    <lineage>
        <taxon>Eukaryota</taxon>
        <taxon>Metazoa</taxon>
        <taxon>Spiralia</taxon>
        <taxon>Lophotrochozoa</taxon>
        <taxon>Mollusca</taxon>
        <taxon>Gastropoda</taxon>
        <taxon>Heterobranchia</taxon>
        <taxon>Euthyneura</taxon>
        <taxon>Panpulmonata</taxon>
        <taxon>Sacoglossa</taxon>
        <taxon>Placobranchoidea</taxon>
        <taxon>Plakobranchidae</taxon>
        <taxon>Plakobranchus</taxon>
    </lineage>
</organism>
<dbReference type="EMBL" id="BLXT01002730">
    <property type="protein sequence ID" value="GFN97082.1"/>
    <property type="molecule type" value="Genomic_DNA"/>
</dbReference>